<gene>
    <name evidence="1" type="ORF">EC841_10187</name>
</gene>
<dbReference type="AlphaFoldDB" id="A0ABD7QNG0"/>
<sequence length="69" mass="7596">MIIDGNAYYQSDISSNTFAGQETTSFTMKGVGGEHGKVNVVRSNEGKSLNFEAYNRDDKRFVMGGVKLQ</sequence>
<accession>A0ABD7QNG0</accession>
<dbReference type="Proteomes" id="UP000295263">
    <property type="component" value="Unassembled WGS sequence"/>
</dbReference>
<evidence type="ECO:0000313" key="1">
    <source>
        <dbReference type="EMBL" id="TCQ76278.1"/>
    </source>
</evidence>
<name>A0ABD7QNG0_RAOOR</name>
<evidence type="ECO:0000313" key="2">
    <source>
        <dbReference type="Proteomes" id="UP000295263"/>
    </source>
</evidence>
<protein>
    <submittedName>
        <fullName evidence="1">Uncharacterized protein</fullName>
    </submittedName>
</protein>
<dbReference type="EMBL" id="SLYQ01000001">
    <property type="protein sequence ID" value="TCQ76278.1"/>
    <property type="molecule type" value="Genomic_DNA"/>
</dbReference>
<proteinExistence type="predicted"/>
<reference evidence="1 2" key="1">
    <citation type="submission" date="2019-03" db="EMBL/GenBank/DDBJ databases">
        <title>Genomic analyses of the natural microbiome of Caenorhabditis elegans.</title>
        <authorList>
            <person name="Samuel B."/>
        </authorList>
    </citation>
    <scope>NUCLEOTIDE SEQUENCE [LARGE SCALE GENOMIC DNA]</scope>
    <source>
        <strain evidence="1 2">JUb54</strain>
    </source>
</reference>
<organism evidence="1 2">
    <name type="scientific">Raoultella ornithinolytica</name>
    <name type="common">Klebsiella ornithinolytica</name>
    <dbReference type="NCBI Taxonomy" id="54291"/>
    <lineage>
        <taxon>Bacteria</taxon>
        <taxon>Pseudomonadati</taxon>
        <taxon>Pseudomonadota</taxon>
        <taxon>Gammaproteobacteria</taxon>
        <taxon>Enterobacterales</taxon>
        <taxon>Enterobacteriaceae</taxon>
        <taxon>Klebsiella/Raoultella group</taxon>
        <taxon>Raoultella</taxon>
    </lineage>
</organism>
<comment type="caution">
    <text evidence="1">The sequence shown here is derived from an EMBL/GenBank/DDBJ whole genome shotgun (WGS) entry which is preliminary data.</text>
</comment>